<dbReference type="AlphaFoldDB" id="A0AA43QS46"/>
<proteinExistence type="predicted"/>
<name>A0AA43QS46_9LECA</name>
<reference evidence="1" key="1">
    <citation type="journal article" date="2023" name="Genome Biol. Evol.">
        <title>First Whole Genome Sequence and Flow Cytometry Genome Size Data for the Lichen-Forming Fungus Ramalina farinacea (Ascomycota).</title>
        <authorList>
            <person name="Llewellyn T."/>
            <person name="Mian S."/>
            <person name="Hill R."/>
            <person name="Leitch I.J."/>
            <person name="Gaya E."/>
        </authorList>
    </citation>
    <scope>NUCLEOTIDE SEQUENCE</scope>
    <source>
        <strain evidence="1">LIQ254RAFAR</strain>
    </source>
</reference>
<evidence type="ECO:0000313" key="2">
    <source>
        <dbReference type="Proteomes" id="UP001161017"/>
    </source>
</evidence>
<sequence>MKNLLDLPWALTLSAITSHHLGLAIPAGPVGSTGGTATIIQPGSGSVSGNVAYALPNGPALNISNAFSGIGAVSSGFPPGPRPPQDVTFYEVPDSQPPVTLKFQDFDTSTPPEPWLPEPGRNESAVHKLLAEILEAYSIPADVNDTMTDYEYDWEEAWIDANGQERKVYLFMVPVGPDEPGGEVGYGLIESMWASTLRGLQDFVAAYPGLALRFDTWVTYQLEPFEEEFRAASGHLRMEPLAAVAKVDVTS</sequence>
<protein>
    <submittedName>
        <fullName evidence="1">Uncharacterized protein</fullName>
    </submittedName>
</protein>
<dbReference type="Proteomes" id="UP001161017">
    <property type="component" value="Unassembled WGS sequence"/>
</dbReference>
<evidence type="ECO:0000313" key="1">
    <source>
        <dbReference type="EMBL" id="MDI1490704.1"/>
    </source>
</evidence>
<keyword evidence="2" id="KW-1185">Reference proteome</keyword>
<organism evidence="1 2">
    <name type="scientific">Ramalina farinacea</name>
    <dbReference type="NCBI Taxonomy" id="258253"/>
    <lineage>
        <taxon>Eukaryota</taxon>
        <taxon>Fungi</taxon>
        <taxon>Dikarya</taxon>
        <taxon>Ascomycota</taxon>
        <taxon>Pezizomycotina</taxon>
        <taxon>Lecanoromycetes</taxon>
        <taxon>OSLEUM clade</taxon>
        <taxon>Lecanoromycetidae</taxon>
        <taxon>Lecanorales</taxon>
        <taxon>Lecanorineae</taxon>
        <taxon>Ramalinaceae</taxon>
        <taxon>Ramalina</taxon>
    </lineage>
</organism>
<dbReference type="EMBL" id="JAPUFD010000012">
    <property type="protein sequence ID" value="MDI1490704.1"/>
    <property type="molecule type" value="Genomic_DNA"/>
</dbReference>
<gene>
    <name evidence="1" type="ORF">OHK93_001908</name>
</gene>
<accession>A0AA43QS46</accession>
<comment type="caution">
    <text evidence="1">The sequence shown here is derived from an EMBL/GenBank/DDBJ whole genome shotgun (WGS) entry which is preliminary data.</text>
</comment>